<feature type="transmembrane region" description="Helical" evidence="7">
    <location>
        <begin position="188"/>
        <end position="209"/>
    </location>
</feature>
<evidence type="ECO:0000259" key="8">
    <source>
        <dbReference type="Pfam" id="PF00324"/>
    </source>
</evidence>
<dbReference type="GO" id="GO:0055085">
    <property type="term" value="P:transmembrane transport"/>
    <property type="evidence" value="ECO:0007669"/>
    <property type="project" value="InterPro"/>
</dbReference>
<protein>
    <recommendedName>
        <fullName evidence="8">Amino acid permease/ SLC12A domain-containing protein</fullName>
    </recommendedName>
</protein>
<feature type="transmembrane region" description="Helical" evidence="7">
    <location>
        <begin position="460"/>
        <end position="479"/>
    </location>
</feature>
<dbReference type="EMBL" id="JAMQYH010000029">
    <property type="protein sequence ID" value="KAJ1684433.1"/>
    <property type="molecule type" value="Genomic_DNA"/>
</dbReference>
<feature type="domain" description="Amino acid permease/ SLC12A" evidence="8">
    <location>
        <begin position="170"/>
        <end position="513"/>
    </location>
</feature>
<dbReference type="OrthoDB" id="3900342at2759"/>
<feature type="region of interest" description="Disordered" evidence="6">
    <location>
        <begin position="107"/>
        <end position="135"/>
    </location>
</feature>
<keyword evidence="2" id="KW-0813">Transport</keyword>
<accession>A0A9P9Z9A3</accession>
<feature type="transmembrane region" description="Helical" evidence="7">
    <location>
        <begin position="221"/>
        <end position="239"/>
    </location>
</feature>
<dbReference type="Proteomes" id="UP001151287">
    <property type="component" value="Unassembled WGS sequence"/>
</dbReference>
<evidence type="ECO:0000256" key="5">
    <source>
        <dbReference type="ARBA" id="ARBA00023136"/>
    </source>
</evidence>
<feature type="region of interest" description="Disordered" evidence="6">
    <location>
        <begin position="1"/>
        <end position="72"/>
    </location>
</feature>
<evidence type="ECO:0000313" key="9">
    <source>
        <dbReference type="EMBL" id="KAJ1684433.1"/>
    </source>
</evidence>
<dbReference type="PIRSF" id="PIRSF006060">
    <property type="entry name" value="AA_transporter"/>
    <property type="match status" value="1"/>
</dbReference>
<evidence type="ECO:0000256" key="6">
    <source>
        <dbReference type="SAM" id="MobiDB-lite"/>
    </source>
</evidence>
<feature type="compositionally biased region" description="Basic and acidic residues" evidence="6">
    <location>
        <begin position="120"/>
        <end position="132"/>
    </location>
</feature>
<feature type="compositionally biased region" description="Basic residues" evidence="6">
    <location>
        <begin position="46"/>
        <end position="59"/>
    </location>
</feature>
<evidence type="ECO:0000256" key="2">
    <source>
        <dbReference type="ARBA" id="ARBA00022448"/>
    </source>
</evidence>
<feature type="transmembrane region" description="Helical" evidence="7">
    <location>
        <begin position="259"/>
        <end position="280"/>
    </location>
</feature>
<keyword evidence="3 7" id="KW-0812">Transmembrane</keyword>
<feature type="transmembrane region" description="Helical" evidence="7">
    <location>
        <begin position="301"/>
        <end position="322"/>
    </location>
</feature>
<sequence>MSPASYRAAPPRVGGPDSTGERTGGQIAAAAPVTVPTGSTCVLGPARRHARAPGVRSRRVTTPTDTARDSLRQGLKQRHMTLISIGGTIGAGLFVGSGVVIGDTGPGGPGVVPAGRGPRHAGDADARRDGGRAPRRGQLLRVRPRRPRRVGGLHRRLALLVLLGRRRRVEAVAGARVIGLWVPGAPSWLVGLVLLVLMTATNLYSVRAFGEFEFWFSSVKVIAIVVFIVVGAAYLLGWWPDATASLAPLTGNGGFAPNGWSAVVVGAVPAVAFFVGVELVTVAAAESDEPARMVARATNSVVLRVLLFYVGSIFVVVAIVPWDSDAVAASPYVAVLQRLDVPAAATVMNAIVLVAVLSSLNSGLYAASRMLFALTSRGHAPRALVRVSRRGVPLRATLIGTVVALVSIGASYVSPDRVFSFLISSYGVVALFVYLLVAVSQVRLRRRLEREDPDALSFRMWLFPWLSYLTIAAMAAVIVVNGLDPGTRTEFLLSVVVLLVVLAAYAGLVRRRRAARP</sequence>
<gene>
    <name evidence="9" type="ORF">LUZ63_020188</name>
</gene>
<name>A0A9P9Z9A3_9POAL</name>
<evidence type="ECO:0000256" key="3">
    <source>
        <dbReference type="ARBA" id="ARBA00022692"/>
    </source>
</evidence>
<dbReference type="GO" id="GO:0016020">
    <property type="term" value="C:membrane"/>
    <property type="evidence" value="ECO:0007669"/>
    <property type="project" value="UniProtKB-SubCell"/>
</dbReference>
<keyword evidence="5 7" id="KW-0472">Membrane</keyword>
<keyword evidence="10" id="KW-1185">Reference proteome</keyword>
<dbReference type="InterPro" id="IPR004841">
    <property type="entry name" value="AA-permease/SLC12A_dom"/>
</dbReference>
<organism evidence="9 10">
    <name type="scientific">Rhynchospora breviuscula</name>
    <dbReference type="NCBI Taxonomy" id="2022672"/>
    <lineage>
        <taxon>Eukaryota</taxon>
        <taxon>Viridiplantae</taxon>
        <taxon>Streptophyta</taxon>
        <taxon>Embryophyta</taxon>
        <taxon>Tracheophyta</taxon>
        <taxon>Spermatophyta</taxon>
        <taxon>Magnoliopsida</taxon>
        <taxon>Liliopsida</taxon>
        <taxon>Poales</taxon>
        <taxon>Cyperaceae</taxon>
        <taxon>Cyperoideae</taxon>
        <taxon>Rhynchosporeae</taxon>
        <taxon>Rhynchospora</taxon>
    </lineage>
</organism>
<dbReference type="AlphaFoldDB" id="A0A9P9Z9A3"/>
<evidence type="ECO:0000313" key="10">
    <source>
        <dbReference type="Proteomes" id="UP001151287"/>
    </source>
</evidence>
<dbReference type="Pfam" id="PF00324">
    <property type="entry name" value="AA_permease"/>
    <property type="match status" value="1"/>
</dbReference>
<feature type="transmembrane region" description="Helical" evidence="7">
    <location>
        <begin position="342"/>
        <end position="367"/>
    </location>
</feature>
<evidence type="ECO:0000256" key="7">
    <source>
        <dbReference type="SAM" id="Phobius"/>
    </source>
</evidence>
<dbReference type="PANTHER" id="PTHR43495:SF5">
    <property type="entry name" value="GAMMA-AMINOBUTYRIC ACID PERMEASE"/>
    <property type="match status" value="1"/>
</dbReference>
<feature type="transmembrane region" description="Helical" evidence="7">
    <location>
        <begin position="491"/>
        <end position="509"/>
    </location>
</feature>
<evidence type="ECO:0000256" key="1">
    <source>
        <dbReference type="ARBA" id="ARBA00004141"/>
    </source>
</evidence>
<keyword evidence="4 7" id="KW-1133">Transmembrane helix</keyword>
<dbReference type="PANTHER" id="PTHR43495">
    <property type="entry name" value="GABA PERMEASE"/>
    <property type="match status" value="1"/>
</dbReference>
<comment type="caution">
    <text evidence="9">The sequence shown here is derived from an EMBL/GenBank/DDBJ whole genome shotgun (WGS) entry which is preliminary data.</text>
</comment>
<feature type="transmembrane region" description="Helical" evidence="7">
    <location>
        <begin position="392"/>
        <end position="412"/>
    </location>
</feature>
<feature type="transmembrane region" description="Helical" evidence="7">
    <location>
        <begin position="418"/>
        <end position="439"/>
    </location>
</feature>
<feature type="transmembrane region" description="Helical" evidence="7">
    <location>
        <begin position="80"/>
        <end position="101"/>
    </location>
</feature>
<dbReference type="Gene3D" id="1.20.1740.10">
    <property type="entry name" value="Amino acid/polyamine transporter I"/>
    <property type="match status" value="1"/>
</dbReference>
<reference evidence="9" key="1">
    <citation type="journal article" date="2022" name="Cell">
        <title>Repeat-based holocentromeres influence genome architecture and karyotype evolution.</title>
        <authorList>
            <person name="Hofstatter P.G."/>
            <person name="Thangavel G."/>
            <person name="Lux T."/>
            <person name="Neumann P."/>
            <person name="Vondrak T."/>
            <person name="Novak P."/>
            <person name="Zhang M."/>
            <person name="Costa L."/>
            <person name="Castellani M."/>
            <person name="Scott A."/>
            <person name="Toegelov H."/>
            <person name="Fuchs J."/>
            <person name="Mata-Sucre Y."/>
            <person name="Dias Y."/>
            <person name="Vanzela A.L.L."/>
            <person name="Huettel B."/>
            <person name="Almeida C.C.S."/>
            <person name="Simkova H."/>
            <person name="Souza G."/>
            <person name="Pedrosa-Harand A."/>
            <person name="Macas J."/>
            <person name="Mayer K.F.X."/>
            <person name="Houben A."/>
            <person name="Marques A."/>
        </authorList>
    </citation>
    <scope>NUCLEOTIDE SEQUENCE</scope>
    <source>
        <strain evidence="9">RhyBre1mFocal</strain>
    </source>
</reference>
<proteinExistence type="predicted"/>
<evidence type="ECO:0000256" key="4">
    <source>
        <dbReference type="ARBA" id="ARBA00022989"/>
    </source>
</evidence>
<comment type="subcellular location">
    <subcellularLocation>
        <location evidence="1">Membrane</location>
        <topology evidence="1">Multi-pass membrane protein</topology>
    </subcellularLocation>
</comment>